<evidence type="ECO:0000259" key="4">
    <source>
        <dbReference type="SMART" id="SM01349"/>
    </source>
</evidence>
<dbReference type="GO" id="GO:0007051">
    <property type="term" value="P:spindle organization"/>
    <property type="evidence" value="ECO:0007669"/>
    <property type="project" value="InterPro"/>
</dbReference>
<feature type="non-terminal residue" evidence="5">
    <location>
        <position position="287"/>
    </location>
</feature>
<protein>
    <submittedName>
        <fullName evidence="5">Stu2 protein</fullName>
    </submittedName>
</protein>
<dbReference type="GO" id="GO:0030951">
    <property type="term" value="P:establishment or maintenance of microtubule cytoskeleton polarity"/>
    <property type="evidence" value="ECO:0007669"/>
    <property type="project" value="InterPro"/>
</dbReference>
<dbReference type="STRING" id="4846.A0A367IX76"/>
<comment type="caution">
    <text evidence="5">The sequence shown here is derived from an EMBL/GenBank/DDBJ whole genome shotgun (WGS) entry which is preliminary data.</text>
</comment>
<evidence type="ECO:0000256" key="3">
    <source>
        <dbReference type="ARBA" id="ARBA00023212"/>
    </source>
</evidence>
<dbReference type="InterPro" id="IPR034085">
    <property type="entry name" value="TOG"/>
</dbReference>
<evidence type="ECO:0000256" key="1">
    <source>
        <dbReference type="ARBA" id="ARBA00004245"/>
    </source>
</evidence>
<dbReference type="InterPro" id="IPR048491">
    <property type="entry name" value="XMAP215_CLASP_TOG"/>
</dbReference>
<dbReference type="SUPFAM" id="SSF48371">
    <property type="entry name" value="ARM repeat"/>
    <property type="match status" value="1"/>
</dbReference>
<gene>
    <name evidence="5" type="primary">STU2_2</name>
    <name evidence="5" type="ORF">CU098_002925</name>
</gene>
<dbReference type="PANTHER" id="PTHR12609">
    <property type="entry name" value="MICROTUBULE ASSOCIATED PROTEIN XMAP215"/>
    <property type="match status" value="1"/>
</dbReference>
<name>A0A367IX76_RHIST</name>
<keyword evidence="3" id="KW-0206">Cytoskeleton</keyword>
<dbReference type="InterPro" id="IPR016024">
    <property type="entry name" value="ARM-type_fold"/>
</dbReference>
<proteinExistence type="predicted"/>
<sequence>MDSVKTISFFFFSCLSNYWMSAPEEDFSSLSIADKLQHKSWKARLQACEELTKLLHATTEDADFDTYEPFLKKLAVEPNAVAQEAGLSAILEYVANAPHASSTRETVIPALVEKCLGATKAGTKQKATDIILLYAEIDTPDPVLEFVVPGLQAKQPKLVTQTVIVIKELVRQFGAKKVSPKPILKLLPKLFGHTDKNVRAEASALTIELYRWIGQPMMASLSDLKPVQLKELEEAFSKLPAEKPKPERLIRAEQNEEMDVDEGDAFDFADPVDITAKLPSQFNELIV</sequence>
<reference evidence="5 6" key="1">
    <citation type="journal article" date="2018" name="G3 (Bethesda)">
        <title>Phylogenetic and Phylogenomic Definition of Rhizopus Species.</title>
        <authorList>
            <person name="Gryganskyi A.P."/>
            <person name="Golan J."/>
            <person name="Dolatabadi S."/>
            <person name="Mondo S."/>
            <person name="Robb S."/>
            <person name="Idnurm A."/>
            <person name="Muszewska A."/>
            <person name="Steczkiewicz K."/>
            <person name="Masonjones S."/>
            <person name="Liao H.L."/>
            <person name="Gajdeczka M.T."/>
            <person name="Anike F."/>
            <person name="Vuek A."/>
            <person name="Anishchenko I.M."/>
            <person name="Voigt K."/>
            <person name="de Hoog G.S."/>
            <person name="Smith M.E."/>
            <person name="Heitman J."/>
            <person name="Vilgalys R."/>
            <person name="Stajich J.E."/>
        </authorList>
    </citation>
    <scope>NUCLEOTIDE SEQUENCE [LARGE SCALE GENOMIC DNA]</scope>
    <source>
        <strain evidence="5 6">LSU 92-RS-03</strain>
    </source>
</reference>
<evidence type="ECO:0000313" key="5">
    <source>
        <dbReference type="EMBL" id="RCH82081.1"/>
    </source>
</evidence>
<dbReference type="Gene3D" id="1.25.10.10">
    <property type="entry name" value="Leucine-rich Repeat Variant"/>
    <property type="match status" value="1"/>
</dbReference>
<dbReference type="GO" id="GO:0046785">
    <property type="term" value="P:microtubule polymerization"/>
    <property type="evidence" value="ECO:0007669"/>
    <property type="project" value="InterPro"/>
</dbReference>
<dbReference type="OrthoDB" id="205662at2759"/>
<dbReference type="InterPro" id="IPR045110">
    <property type="entry name" value="XMAP215"/>
</dbReference>
<dbReference type="FunFam" id="1.25.10.10:FF:000063">
    <property type="entry name" value="Putative cytoskeleton-associated protein 5"/>
    <property type="match status" value="1"/>
</dbReference>
<evidence type="ECO:0000313" key="6">
    <source>
        <dbReference type="Proteomes" id="UP000253551"/>
    </source>
</evidence>
<dbReference type="Pfam" id="PF21041">
    <property type="entry name" value="XMAP215_CLASP_TOG"/>
    <property type="match status" value="1"/>
</dbReference>
<organism evidence="5 6">
    <name type="scientific">Rhizopus stolonifer</name>
    <name type="common">Rhizopus nigricans</name>
    <dbReference type="NCBI Taxonomy" id="4846"/>
    <lineage>
        <taxon>Eukaryota</taxon>
        <taxon>Fungi</taxon>
        <taxon>Fungi incertae sedis</taxon>
        <taxon>Mucoromycota</taxon>
        <taxon>Mucoromycotina</taxon>
        <taxon>Mucoromycetes</taxon>
        <taxon>Mucorales</taxon>
        <taxon>Mucorineae</taxon>
        <taxon>Rhizopodaceae</taxon>
        <taxon>Rhizopus</taxon>
    </lineage>
</organism>
<dbReference type="SMART" id="SM01349">
    <property type="entry name" value="TOG"/>
    <property type="match status" value="1"/>
</dbReference>
<keyword evidence="2" id="KW-0963">Cytoplasm</keyword>
<dbReference type="GO" id="GO:0005856">
    <property type="term" value="C:cytoskeleton"/>
    <property type="evidence" value="ECO:0007669"/>
    <property type="project" value="UniProtKB-SubCell"/>
</dbReference>
<keyword evidence="6" id="KW-1185">Reference proteome</keyword>
<accession>A0A367IX76</accession>
<dbReference type="GO" id="GO:0061863">
    <property type="term" value="F:microtubule plus end polymerase"/>
    <property type="evidence" value="ECO:0007669"/>
    <property type="project" value="InterPro"/>
</dbReference>
<feature type="domain" description="TOG" evidence="4">
    <location>
        <begin position="20"/>
        <end position="245"/>
    </location>
</feature>
<dbReference type="InterPro" id="IPR011989">
    <property type="entry name" value="ARM-like"/>
</dbReference>
<comment type="subcellular location">
    <subcellularLocation>
        <location evidence="1">Cytoplasm</location>
        <location evidence="1">Cytoskeleton</location>
    </subcellularLocation>
</comment>
<dbReference type="EMBL" id="PJQM01005243">
    <property type="protein sequence ID" value="RCH82081.1"/>
    <property type="molecule type" value="Genomic_DNA"/>
</dbReference>
<evidence type="ECO:0000256" key="2">
    <source>
        <dbReference type="ARBA" id="ARBA00022490"/>
    </source>
</evidence>
<dbReference type="Proteomes" id="UP000253551">
    <property type="component" value="Unassembled WGS sequence"/>
</dbReference>
<dbReference type="GO" id="GO:0051010">
    <property type="term" value="F:microtubule plus-end binding"/>
    <property type="evidence" value="ECO:0007669"/>
    <property type="project" value="InterPro"/>
</dbReference>
<dbReference type="AlphaFoldDB" id="A0A367IX76"/>